<evidence type="ECO:0000256" key="12">
    <source>
        <dbReference type="SAM" id="MobiDB-lite"/>
    </source>
</evidence>
<feature type="binding site" evidence="11">
    <location>
        <position position="575"/>
    </location>
    <ligand>
        <name>ATP</name>
        <dbReference type="ChEBI" id="CHEBI:30616"/>
    </ligand>
</feature>
<evidence type="ECO:0000256" key="1">
    <source>
        <dbReference type="ARBA" id="ARBA00008874"/>
    </source>
</evidence>
<organism evidence="15 16">
    <name type="scientific">Penicillium chermesinum</name>
    <dbReference type="NCBI Taxonomy" id="63820"/>
    <lineage>
        <taxon>Eukaryota</taxon>
        <taxon>Fungi</taxon>
        <taxon>Dikarya</taxon>
        <taxon>Ascomycota</taxon>
        <taxon>Pezizomycotina</taxon>
        <taxon>Eurotiomycetes</taxon>
        <taxon>Eurotiomycetidae</taxon>
        <taxon>Eurotiales</taxon>
        <taxon>Aspergillaceae</taxon>
        <taxon>Penicillium</taxon>
    </lineage>
</organism>
<dbReference type="InterPro" id="IPR051931">
    <property type="entry name" value="PAK3-like"/>
</dbReference>
<evidence type="ECO:0000256" key="10">
    <source>
        <dbReference type="ARBA" id="ARBA00048679"/>
    </source>
</evidence>
<dbReference type="PANTHER" id="PTHR45832">
    <property type="entry name" value="SERINE/THREONINE-PROTEIN KINASE SAMKA-RELATED-RELATED"/>
    <property type="match status" value="1"/>
</dbReference>
<keyword evidence="5" id="KW-0808">Transferase</keyword>
<dbReference type="PROSITE" id="PS50108">
    <property type="entry name" value="CRIB"/>
    <property type="match status" value="1"/>
</dbReference>
<evidence type="ECO:0000256" key="3">
    <source>
        <dbReference type="ARBA" id="ARBA00022507"/>
    </source>
</evidence>
<feature type="compositionally biased region" description="Polar residues" evidence="12">
    <location>
        <begin position="430"/>
        <end position="467"/>
    </location>
</feature>
<feature type="region of interest" description="Disordered" evidence="12">
    <location>
        <begin position="1"/>
        <end position="223"/>
    </location>
</feature>
<dbReference type="EC" id="2.7.11.1" evidence="2"/>
<dbReference type="RefSeq" id="XP_058329322.1">
    <property type="nucleotide sequence ID" value="XM_058476432.1"/>
</dbReference>
<dbReference type="SMART" id="SM00285">
    <property type="entry name" value="PBD"/>
    <property type="match status" value="1"/>
</dbReference>
<feature type="region of interest" description="Disordered" evidence="12">
    <location>
        <begin position="398"/>
        <end position="529"/>
    </location>
</feature>
<keyword evidence="6 11" id="KW-0547">Nucleotide-binding</keyword>
<dbReference type="GeneID" id="83203735"/>
<dbReference type="PROSITE" id="PS00107">
    <property type="entry name" value="PROTEIN_KINASE_ATP"/>
    <property type="match status" value="1"/>
</dbReference>
<proteinExistence type="inferred from homology"/>
<reference evidence="15" key="1">
    <citation type="submission" date="2022-11" db="EMBL/GenBank/DDBJ databases">
        <authorList>
            <person name="Petersen C."/>
        </authorList>
    </citation>
    <scope>NUCLEOTIDE SEQUENCE</scope>
    <source>
        <strain evidence="15">IBT 19713</strain>
    </source>
</reference>
<dbReference type="EMBL" id="JAPQKS010000005">
    <property type="protein sequence ID" value="KAJ5225911.1"/>
    <property type="molecule type" value="Genomic_DNA"/>
</dbReference>
<name>A0A9W9NU98_9EURO</name>
<sequence length="746" mass="81434">MSQEGFSLKSRRLSSKPKDSPSFSRMLRSHQSTHSLSRNNTGPIISVIGSREHTRSRSNTDSSSPASDGPSPVDDSSSSRLRSRFGRFSYDHKAKGSHELTAPPDPRGKLSALDEDEEPDPKFIPPPLRTRRTVTNPDQARKLRQSASFTDLPTARMASLGSRDPSQIKRYSDEGENVPPPTHRSARNSQLPAPRGRKDKKASFSSFVSSMLGSPRHVKISSPENPVHVTHVGYDNQTGQFTGLPKEWQRLLQENGITKQEQEQHPQTMMDIMTFYEKNTREDNEEVWHKFQGPAQRPPIPKSESPSLSSTPVSPAPGSILPHRSPPKPPVSDEVSSPPPRVPSPDEADKDIREFLSSSALPLVDTGSLFAQLDSPGAERSKAKDFATSAVQDFAAPSTTKDFAAPPSAATKGFASPSTTDGSAATSSTKDLANTSATKDFAATSTTKDFASNPAKTSTGYQRQQEQIMAAAQKALASKQLDRSNSQRNGKPLPAIDTSAATTGANSSDPTAPAVRPRQPKPQPNTEEVKQRLMAICQPGDPTKIYHQFTKIGQGASGGVFTAYEHATNQCVAIKQMNLDLQPKKDLIINEILVMKDSRHKNIVNFKAGYLRGIELWVVMEYMEGGSLTDVVTFNMMSEGQISAVCKEYGRKVDIWSLGIMAIEMIDGEPPYLTESPLRALYLIATNGTPKIKDEQNLSSTFRDFLKRALTVDAEKRASAEDLLDVCAPLLYSSDLIIDNCSSTPS</sequence>
<evidence type="ECO:0000256" key="2">
    <source>
        <dbReference type="ARBA" id="ARBA00012513"/>
    </source>
</evidence>
<comment type="similarity">
    <text evidence="1">Belongs to the protein kinase superfamily. STE Ser/Thr protein kinase family. STE20 subfamily.</text>
</comment>
<evidence type="ECO:0000256" key="8">
    <source>
        <dbReference type="ARBA" id="ARBA00022840"/>
    </source>
</evidence>
<comment type="catalytic activity">
    <reaction evidence="10">
        <text>L-seryl-[protein] + ATP = O-phospho-L-seryl-[protein] + ADP + H(+)</text>
        <dbReference type="Rhea" id="RHEA:17989"/>
        <dbReference type="Rhea" id="RHEA-COMP:9863"/>
        <dbReference type="Rhea" id="RHEA-COMP:11604"/>
        <dbReference type="ChEBI" id="CHEBI:15378"/>
        <dbReference type="ChEBI" id="CHEBI:29999"/>
        <dbReference type="ChEBI" id="CHEBI:30616"/>
        <dbReference type="ChEBI" id="CHEBI:83421"/>
        <dbReference type="ChEBI" id="CHEBI:456216"/>
        <dbReference type="EC" id="2.7.11.1"/>
    </reaction>
</comment>
<feature type="compositionally biased region" description="Low complexity" evidence="12">
    <location>
        <begin position="61"/>
        <end position="80"/>
    </location>
</feature>
<evidence type="ECO:0000313" key="16">
    <source>
        <dbReference type="Proteomes" id="UP001150941"/>
    </source>
</evidence>
<comment type="catalytic activity">
    <reaction evidence="9">
        <text>L-threonyl-[protein] + ATP = O-phospho-L-threonyl-[protein] + ADP + H(+)</text>
        <dbReference type="Rhea" id="RHEA:46608"/>
        <dbReference type="Rhea" id="RHEA-COMP:11060"/>
        <dbReference type="Rhea" id="RHEA-COMP:11605"/>
        <dbReference type="ChEBI" id="CHEBI:15378"/>
        <dbReference type="ChEBI" id="CHEBI:30013"/>
        <dbReference type="ChEBI" id="CHEBI:30616"/>
        <dbReference type="ChEBI" id="CHEBI:61977"/>
        <dbReference type="ChEBI" id="CHEBI:456216"/>
        <dbReference type="EC" id="2.7.11.1"/>
    </reaction>
</comment>
<dbReference type="FunFam" id="3.90.810.10:FF:000007">
    <property type="entry name" value="Non-specific serine/threonine protein kinase"/>
    <property type="match status" value="1"/>
</dbReference>
<dbReference type="PANTHER" id="PTHR45832:SF22">
    <property type="entry name" value="SERINE_THREONINE-PROTEIN KINASE SAMKA-RELATED"/>
    <property type="match status" value="1"/>
</dbReference>
<feature type="compositionally biased region" description="Low complexity" evidence="12">
    <location>
        <begin position="415"/>
        <end position="429"/>
    </location>
</feature>
<comment type="caution">
    <text evidence="15">The sequence shown here is derived from an EMBL/GenBank/DDBJ whole genome shotgun (WGS) entry which is preliminary data.</text>
</comment>
<dbReference type="Gene3D" id="3.90.810.10">
    <property type="entry name" value="CRIB domain"/>
    <property type="match status" value="1"/>
</dbReference>
<evidence type="ECO:0000313" key="15">
    <source>
        <dbReference type="EMBL" id="KAJ5225911.1"/>
    </source>
</evidence>
<feature type="domain" description="CRIB" evidence="14">
    <location>
        <begin position="220"/>
        <end position="233"/>
    </location>
</feature>
<feature type="compositionally biased region" description="Polar residues" evidence="12">
    <location>
        <begin position="29"/>
        <end position="43"/>
    </location>
</feature>
<keyword evidence="3" id="KW-0589">Pheromone response</keyword>
<dbReference type="InterPro" id="IPR036936">
    <property type="entry name" value="CRIB_dom_sf"/>
</dbReference>
<dbReference type="Pfam" id="PF00786">
    <property type="entry name" value="PBD"/>
    <property type="match status" value="1"/>
</dbReference>
<evidence type="ECO:0000256" key="9">
    <source>
        <dbReference type="ARBA" id="ARBA00047899"/>
    </source>
</evidence>
<feature type="compositionally biased region" description="Low complexity" evidence="12">
    <location>
        <begin position="302"/>
        <end position="317"/>
    </location>
</feature>
<dbReference type="InterPro" id="IPR011009">
    <property type="entry name" value="Kinase-like_dom_sf"/>
</dbReference>
<dbReference type="AlphaFoldDB" id="A0A9W9NU98"/>
<dbReference type="InterPro" id="IPR000719">
    <property type="entry name" value="Prot_kinase_dom"/>
</dbReference>
<dbReference type="OrthoDB" id="248923at2759"/>
<keyword evidence="7" id="KW-0418">Kinase</keyword>
<reference evidence="15" key="2">
    <citation type="journal article" date="2023" name="IMA Fungus">
        <title>Comparative genomic study of the Penicillium genus elucidates a diverse pangenome and 15 lateral gene transfer events.</title>
        <authorList>
            <person name="Petersen C."/>
            <person name="Sorensen T."/>
            <person name="Nielsen M.R."/>
            <person name="Sondergaard T.E."/>
            <person name="Sorensen J.L."/>
            <person name="Fitzpatrick D.A."/>
            <person name="Frisvad J.C."/>
            <person name="Nielsen K.L."/>
        </authorList>
    </citation>
    <scope>NUCLEOTIDE SEQUENCE</scope>
    <source>
        <strain evidence="15">IBT 19713</strain>
    </source>
</reference>
<evidence type="ECO:0000256" key="5">
    <source>
        <dbReference type="ARBA" id="ARBA00022679"/>
    </source>
</evidence>
<dbReference type="InterPro" id="IPR033923">
    <property type="entry name" value="PAK_BD"/>
</dbReference>
<dbReference type="InterPro" id="IPR000095">
    <property type="entry name" value="CRIB_dom"/>
</dbReference>
<evidence type="ECO:0000256" key="11">
    <source>
        <dbReference type="PROSITE-ProRule" id="PRU10141"/>
    </source>
</evidence>
<evidence type="ECO:0000256" key="4">
    <source>
        <dbReference type="ARBA" id="ARBA00022527"/>
    </source>
</evidence>
<dbReference type="CDD" id="cd01093">
    <property type="entry name" value="CRIB_PAK_like"/>
    <property type="match status" value="1"/>
</dbReference>
<evidence type="ECO:0000259" key="14">
    <source>
        <dbReference type="PROSITE" id="PS50108"/>
    </source>
</evidence>
<keyword evidence="16" id="KW-1185">Reference proteome</keyword>
<protein>
    <recommendedName>
        <fullName evidence="2">non-specific serine/threonine protein kinase</fullName>
        <ecNumber evidence="2">2.7.11.1</ecNumber>
    </recommendedName>
</protein>
<dbReference type="Gene3D" id="1.10.510.10">
    <property type="entry name" value="Transferase(Phosphotransferase) domain 1"/>
    <property type="match status" value="1"/>
</dbReference>
<accession>A0A9W9NU98</accession>
<evidence type="ECO:0000259" key="13">
    <source>
        <dbReference type="PROSITE" id="PS50011"/>
    </source>
</evidence>
<gene>
    <name evidence="15" type="ORF">N7468_007136</name>
</gene>
<dbReference type="GO" id="GO:0005524">
    <property type="term" value="F:ATP binding"/>
    <property type="evidence" value="ECO:0007669"/>
    <property type="project" value="UniProtKB-UniRule"/>
</dbReference>
<keyword evidence="4" id="KW-0723">Serine/threonine-protein kinase</keyword>
<dbReference type="InterPro" id="IPR017441">
    <property type="entry name" value="Protein_kinase_ATP_BS"/>
</dbReference>
<feature type="compositionally biased region" description="Polar residues" evidence="12">
    <location>
        <begin position="499"/>
        <end position="510"/>
    </location>
</feature>
<evidence type="ECO:0000256" key="6">
    <source>
        <dbReference type="ARBA" id="ARBA00022741"/>
    </source>
</evidence>
<feature type="compositionally biased region" description="Low complexity" evidence="12">
    <location>
        <begin position="470"/>
        <end position="479"/>
    </location>
</feature>
<evidence type="ECO:0000256" key="7">
    <source>
        <dbReference type="ARBA" id="ARBA00022777"/>
    </source>
</evidence>
<keyword evidence="8 11" id="KW-0067">ATP-binding</keyword>
<dbReference type="GO" id="GO:0019236">
    <property type="term" value="P:response to pheromone"/>
    <property type="evidence" value="ECO:0007669"/>
    <property type="project" value="UniProtKB-KW"/>
</dbReference>
<dbReference type="Pfam" id="PF00069">
    <property type="entry name" value="Pkinase"/>
    <property type="match status" value="1"/>
</dbReference>
<feature type="domain" description="Protein kinase" evidence="13">
    <location>
        <begin position="546"/>
        <end position="746"/>
    </location>
</feature>
<feature type="compositionally biased region" description="Basic and acidic residues" evidence="12">
    <location>
        <begin position="89"/>
        <end position="98"/>
    </location>
</feature>
<dbReference type="SUPFAM" id="SSF56112">
    <property type="entry name" value="Protein kinase-like (PK-like)"/>
    <property type="match status" value="1"/>
</dbReference>
<dbReference type="Gene3D" id="3.30.200.20">
    <property type="entry name" value="Phosphorylase Kinase, domain 1"/>
    <property type="match status" value="1"/>
</dbReference>
<dbReference type="PROSITE" id="PS50011">
    <property type="entry name" value="PROTEIN_KINASE_DOM"/>
    <property type="match status" value="1"/>
</dbReference>
<dbReference type="GO" id="GO:0004674">
    <property type="term" value="F:protein serine/threonine kinase activity"/>
    <property type="evidence" value="ECO:0007669"/>
    <property type="project" value="UniProtKB-KW"/>
</dbReference>
<dbReference type="Proteomes" id="UP001150941">
    <property type="component" value="Unassembled WGS sequence"/>
</dbReference>
<feature type="region of interest" description="Disordered" evidence="12">
    <location>
        <begin position="290"/>
        <end position="356"/>
    </location>
</feature>